<keyword evidence="1 5" id="KW-0328">Glycosyltransferase</keyword>
<dbReference type="InterPro" id="IPR001296">
    <property type="entry name" value="Glyco_trans_1"/>
</dbReference>
<dbReference type="PANTHER" id="PTHR45947:SF3">
    <property type="entry name" value="SULFOQUINOVOSYL TRANSFERASE SQD2"/>
    <property type="match status" value="1"/>
</dbReference>
<feature type="domain" description="Glycosyltransferase subfamily 4-like N-terminal" evidence="4">
    <location>
        <begin position="15"/>
        <end position="177"/>
    </location>
</feature>
<comment type="caution">
    <text evidence="5">The sequence shown here is derived from an EMBL/GenBank/DDBJ whole genome shotgun (WGS) entry which is preliminary data.</text>
</comment>
<dbReference type="InterPro" id="IPR028098">
    <property type="entry name" value="Glyco_trans_4-like_N"/>
</dbReference>
<dbReference type="Pfam" id="PF00534">
    <property type="entry name" value="Glycos_transf_1"/>
    <property type="match status" value="1"/>
</dbReference>
<dbReference type="Proteomes" id="UP000660611">
    <property type="component" value="Unassembled WGS sequence"/>
</dbReference>
<dbReference type="AlphaFoldDB" id="A0A919PI23"/>
<dbReference type="SUPFAM" id="SSF53756">
    <property type="entry name" value="UDP-Glycosyltransferase/glycogen phosphorylase"/>
    <property type="match status" value="1"/>
</dbReference>
<evidence type="ECO:0000313" key="5">
    <source>
        <dbReference type="EMBL" id="GIG43611.1"/>
    </source>
</evidence>
<dbReference type="InterPro" id="IPR050194">
    <property type="entry name" value="Glycosyltransferase_grp1"/>
</dbReference>
<dbReference type="Pfam" id="PF13439">
    <property type="entry name" value="Glyco_transf_4"/>
    <property type="match status" value="1"/>
</dbReference>
<dbReference type="GO" id="GO:0016757">
    <property type="term" value="F:glycosyltransferase activity"/>
    <property type="evidence" value="ECO:0007669"/>
    <property type="project" value="UniProtKB-KW"/>
</dbReference>
<evidence type="ECO:0000256" key="2">
    <source>
        <dbReference type="ARBA" id="ARBA00022679"/>
    </source>
</evidence>
<sequence>MRIVRLANFVMPRSGGLRTALRALGEGYVAAGHESILIVPGEAHSDVSDAQGRVITLPGPVVPGTGGYRVLIHRRRLARLLDRLQPDRLEVSDRFTLRWTGRWARDRGIPAVMVSHESLAGLLSFAGPAGAACADLLNARSHRAYDQVLCTTAWAAAEFDRIGAGNLVRVPLGVDLDLFHPSRSSAAVRARFATPDQVLLVHCGRLSTEKRPERSVEALIALRARGVDAVLVVAGDGPLRPRLQEQAAGHAVHFTEFVADRTAVATLLATADVVLAPGPIETFGLAALEALACGTPVVVSAESALPEVVGDAGAAVHSDFADGVQQVLALPSSERRLVARDRAMRFSWPVAVAGFLRVHGAAPSLPAGAVAVHGAAASLPAGVVAVHGAASSLPAGVP</sequence>
<name>A0A919PI23_9ACTN</name>
<keyword evidence="2" id="KW-0808">Transferase</keyword>
<proteinExistence type="predicted"/>
<feature type="domain" description="Glycosyl transferase family 1" evidence="3">
    <location>
        <begin position="195"/>
        <end position="340"/>
    </location>
</feature>
<dbReference type="RefSeq" id="WP_203845469.1">
    <property type="nucleotide sequence ID" value="NZ_BAAAVW010000004.1"/>
</dbReference>
<dbReference type="PANTHER" id="PTHR45947">
    <property type="entry name" value="SULFOQUINOVOSYL TRANSFERASE SQD2"/>
    <property type="match status" value="1"/>
</dbReference>
<dbReference type="GO" id="GO:1901137">
    <property type="term" value="P:carbohydrate derivative biosynthetic process"/>
    <property type="evidence" value="ECO:0007669"/>
    <property type="project" value="UniProtKB-ARBA"/>
</dbReference>
<keyword evidence="6" id="KW-1185">Reference proteome</keyword>
<evidence type="ECO:0000313" key="6">
    <source>
        <dbReference type="Proteomes" id="UP000660611"/>
    </source>
</evidence>
<evidence type="ECO:0000259" key="3">
    <source>
        <dbReference type="Pfam" id="PF00534"/>
    </source>
</evidence>
<organism evidence="5 6">
    <name type="scientific">Dactylosporangium siamense</name>
    <dbReference type="NCBI Taxonomy" id="685454"/>
    <lineage>
        <taxon>Bacteria</taxon>
        <taxon>Bacillati</taxon>
        <taxon>Actinomycetota</taxon>
        <taxon>Actinomycetes</taxon>
        <taxon>Micromonosporales</taxon>
        <taxon>Micromonosporaceae</taxon>
        <taxon>Dactylosporangium</taxon>
    </lineage>
</organism>
<evidence type="ECO:0000259" key="4">
    <source>
        <dbReference type="Pfam" id="PF13439"/>
    </source>
</evidence>
<accession>A0A919PI23</accession>
<evidence type="ECO:0000256" key="1">
    <source>
        <dbReference type="ARBA" id="ARBA00022676"/>
    </source>
</evidence>
<gene>
    <name evidence="5" type="ORF">Dsi01nite_016520</name>
</gene>
<reference evidence="5" key="1">
    <citation type="submission" date="2021-01" db="EMBL/GenBank/DDBJ databases">
        <title>Whole genome shotgun sequence of Dactylosporangium siamense NBRC 106093.</title>
        <authorList>
            <person name="Komaki H."/>
            <person name="Tamura T."/>
        </authorList>
    </citation>
    <scope>NUCLEOTIDE SEQUENCE</scope>
    <source>
        <strain evidence="5">NBRC 106093</strain>
    </source>
</reference>
<protein>
    <submittedName>
        <fullName evidence="5">GDP-mannose-dependent alpha-(1-6)-phosphatidylinositol dimannoside mannosyltransferase</fullName>
    </submittedName>
</protein>
<dbReference type="EMBL" id="BONQ01000025">
    <property type="protein sequence ID" value="GIG43611.1"/>
    <property type="molecule type" value="Genomic_DNA"/>
</dbReference>
<dbReference type="Gene3D" id="3.40.50.2000">
    <property type="entry name" value="Glycogen Phosphorylase B"/>
    <property type="match status" value="2"/>
</dbReference>